<organism evidence="1 2">
    <name type="scientific">Candidatus Thiothrix phosphatis</name>
    <dbReference type="NCBI Taxonomy" id="3112415"/>
    <lineage>
        <taxon>Bacteria</taxon>
        <taxon>Pseudomonadati</taxon>
        <taxon>Pseudomonadota</taxon>
        <taxon>Gammaproteobacteria</taxon>
        <taxon>Thiotrichales</taxon>
        <taxon>Thiotrichaceae</taxon>
        <taxon>Thiothrix</taxon>
    </lineage>
</organism>
<proteinExistence type="predicted"/>
<evidence type="ECO:0000313" key="1">
    <source>
        <dbReference type="EMBL" id="MEB4592809.1"/>
    </source>
</evidence>
<keyword evidence="2" id="KW-1185">Reference proteome</keyword>
<comment type="caution">
    <text evidence="1">The sequence shown here is derived from an EMBL/GenBank/DDBJ whole genome shotgun (WGS) entry which is preliminary data.</text>
</comment>
<name>A0ABU6D160_9GAMM</name>
<sequence length="93" mass="10639">MSEEHFSQEKRILMAMRKTLAKIVRDLTPSDAALRYPLSDDTVEDVKKCFDLISARERELAQAAGIDIRDRPHFTDEPRTANVIPIQGLRSKD</sequence>
<gene>
    <name evidence="1" type="ORF">VSS37_17655</name>
</gene>
<protein>
    <submittedName>
        <fullName evidence="1">Segregation and condensation protein A</fullName>
    </submittedName>
</protein>
<dbReference type="Proteomes" id="UP001308005">
    <property type="component" value="Unassembled WGS sequence"/>
</dbReference>
<reference evidence="2" key="1">
    <citation type="submission" date="2023-07" db="EMBL/GenBank/DDBJ databases">
        <title>The carbon used by Thiothrix.</title>
        <authorList>
            <person name="Chen L."/>
        </authorList>
    </citation>
    <scope>NUCLEOTIDE SEQUENCE [LARGE SCALE GENOMIC DNA]</scope>
</reference>
<evidence type="ECO:0000313" key="2">
    <source>
        <dbReference type="Proteomes" id="UP001308005"/>
    </source>
</evidence>
<dbReference type="RefSeq" id="WP_324697306.1">
    <property type="nucleotide sequence ID" value="NZ_JAYMYJ010000142.1"/>
</dbReference>
<accession>A0ABU6D160</accession>
<dbReference type="EMBL" id="JAYMYJ010000142">
    <property type="protein sequence ID" value="MEB4592809.1"/>
    <property type="molecule type" value="Genomic_DNA"/>
</dbReference>